<dbReference type="PROSITE" id="PS51257">
    <property type="entry name" value="PROKAR_LIPOPROTEIN"/>
    <property type="match status" value="1"/>
</dbReference>
<sequence length="195" mass="19778">MLRKTFVIIPIVLLALTGCSNTKTKETAQTGAAPSIGAPAAPGGAPAATASPQACPTGKTRKLAKTRFVANAGLAAGAFKRYIYDPFRKGAFKSDAKGHKRAIVKAAAAGLFTLDQLRRAKANAQADPTLCRTLSAPLQNLSNVMKNAVDRLKGGSADPTAIGAASGALEKTRGTAGSAGAGFKDKNVPSNMIGG</sequence>
<feature type="signal peptide" evidence="2">
    <location>
        <begin position="1"/>
        <end position="22"/>
    </location>
</feature>
<comment type="caution">
    <text evidence="3">The sequence shown here is derived from an EMBL/GenBank/DDBJ whole genome shotgun (WGS) entry which is preliminary data.</text>
</comment>
<accession>A0ABP8PBR2</accession>
<evidence type="ECO:0000313" key="4">
    <source>
        <dbReference type="Proteomes" id="UP001500503"/>
    </source>
</evidence>
<reference evidence="4" key="1">
    <citation type="journal article" date="2019" name="Int. J. Syst. Evol. Microbiol.">
        <title>The Global Catalogue of Microorganisms (GCM) 10K type strain sequencing project: providing services to taxonomists for standard genome sequencing and annotation.</title>
        <authorList>
            <consortium name="The Broad Institute Genomics Platform"/>
            <consortium name="The Broad Institute Genome Sequencing Center for Infectious Disease"/>
            <person name="Wu L."/>
            <person name="Ma J."/>
        </authorList>
    </citation>
    <scope>NUCLEOTIDE SEQUENCE [LARGE SCALE GENOMIC DNA]</scope>
    <source>
        <strain evidence="4">JCM 17933</strain>
    </source>
</reference>
<dbReference type="EMBL" id="BAABHF010000009">
    <property type="protein sequence ID" value="GAA4484850.1"/>
    <property type="molecule type" value="Genomic_DNA"/>
</dbReference>
<feature type="chain" id="PRO_5047358383" evidence="2">
    <location>
        <begin position="23"/>
        <end position="195"/>
    </location>
</feature>
<evidence type="ECO:0000313" key="3">
    <source>
        <dbReference type="EMBL" id="GAA4484850.1"/>
    </source>
</evidence>
<dbReference type="Proteomes" id="UP001500503">
    <property type="component" value="Unassembled WGS sequence"/>
</dbReference>
<evidence type="ECO:0000256" key="1">
    <source>
        <dbReference type="SAM" id="MobiDB-lite"/>
    </source>
</evidence>
<protein>
    <submittedName>
        <fullName evidence="3">Uncharacterized protein</fullName>
    </submittedName>
</protein>
<dbReference type="RefSeq" id="WP_345457680.1">
    <property type="nucleotide sequence ID" value="NZ_BAABHF010000009.1"/>
</dbReference>
<name>A0ABP8PBR2_9ACTN</name>
<feature type="region of interest" description="Disordered" evidence="1">
    <location>
        <begin position="174"/>
        <end position="195"/>
    </location>
</feature>
<keyword evidence="2" id="KW-0732">Signal</keyword>
<gene>
    <name evidence="3" type="ORF">GCM10023191_008560</name>
</gene>
<proteinExistence type="predicted"/>
<evidence type="ECO:0000256" key="2">
    <source>
        <dbReference type="SAM" id="SignalP"/>
    </source>
</evidence>
<feature type="region of interest" description="Disordered" evidence="1">
    <location>
        <begin position="27"/>
        <end position="54"/>
    </location>
</feature>
<keyword evidence="4" id="KW-1185">Reference proteome</keyword>
<feature type="compositionally biased region" description="Low complexity" evidence="1">
    <location>
        <begin position="31"/>
        <end position="54"/>
    </location>
</feature>
<organism evidence="3 4">
    <name type="scientific">Actinoallomurus oryzae</name>
    <dbReference type="NCBI Taxonomy" id="502180"/>
    <lineage>
        <taxon>Bacteria</taxon>
        <taxon>Bacillati</taxon>
        <taxon>Actinomycetota</taxon>
        <taxon>Actinomycetes</taxon>
        <taxon>Streptosporangiales</taxon>
        <taxon>Thermomonosporaceae</taxon>
        <taxon>Actinoallomurus</taxon>
    </lineage>
</organism>